<keyword evidence="2" id="KW-0808">Transferase</keyword>
<dbReference type="CDD" id="cd04301">
    <property type="entry name" value="NAT_SF"/>
    <property type="match status" value="1"/>
</dbReference>
<dbReference type="InterPro" id="IPR052829">
    <property type="entry name" value="N-acetyltransferase_domain"/>
</dbReference>
<dbReference type="RefSeq" id="WP_258878195.1">
    <property type="nucleotide sequence ID" value="NZ_CP048914.1"/>
</dbReference>
<keyword evidence="3" id="KW-1185">Reference proteome</keyword>
<feature type="domain" description="N-acetyltransferase" evidence="1">
    <location>
        <begin position="31"/>
        <end position="173"/>
    </location>
</feature>
<accession>A0A7L7KQ71</accession>
<sequence length="173" mass="20244">MNMIQLSKDDIDQTLLYGFDRYMETTQVYYMNENKLDIKDLHFIESWDKDKLEDIATYLHDCTLRGGVVIVVKDGEQVIAFGNLEPHLYDDMYIHLPYIHVSRPYRNKGIGKKLFQELEHAAKKLGGTKLYISTHPSVEAQQFYQAIGCTLAKHIIQSIYEHEPYDIQLEKEL</sequence>
<reference evidence="2 3" key="1">
    <citation type="submission" date="2020-02" db="EMBL/GenBank/DDBJ databases">
        <authorList>
            <person name="Zheng R.K."/>
            <person name="Sun C.M."/>
        </authorList>
    </citation>
    <scope>NUCLEOTIDE SEQUENCE [LARGE SCALE GENOMIC DNA]</scope>
    <source>
        <strain evidence="3">zrk13</strain>
    </source>
</reference>
<dbReference type="PROSITE" id="PS51186">
    <property type="entry name" value="GNAT"/>
    <property type="match status" value="1"/>
</dbReference>
<dbReference type="InterPro" id="IPR016181">
    <property type="entry name" value="Acyl_CoA_acyltransferase"/>
</dbReference>
<dbReference type="InterPro" id="IPR000182">
    <property type="entry name" value="GNAT_dom"/>
</dbReference>
<dbReference type="PANTHER" id="PTHR43259:SF1">
    <property type="entry name" value="N-ACETYLTRANSFERASE DOMAIN-CONTAINING PROTEIN"/>
    <property type="match status" value="1"/>
</dbReference>
<name>A0A7L7KQ71_9MOLU</name>
<evidence type="ECO:0000313" key="2">
    <source>
        <dbReference type="EMBL" id="QMS84579.1"/>
    </source>
</evidence>
<dbReference type="SUPFAM" id="SSF55729">
    <property type="entry name" value="Acyl-CoA N-acyltransferases (Nat)"/>
    <property type="match status" value="1"/>
</dbReference>
<organism evidence="2 3">
    <name type="scientific">Candidatus Xianfuyuplasma coldseepsis</name>
    <dbReference type="NCBI Taxonomy" id="2782163"/>
    <lineage>
        <taxon>Bacteria</taxon>
        <taxon>Bacillati</taxon>
        <taxon>Mycoplasmatota</taxon>
        <taxon>Mollicutes</taxon>
        <taxon>Candidatus Izemoplasmatales</taxon>
        <taxon>Candidatus Izemoplasmataceae</taxon>
        <taxon>Candidatus Xianfuyuplasma</taxon>
    </lineage>
</organism>
<dbReference type="PANTHER" id="PTHR43259">
    <property type="entry name" value="SPT10P"/>
    <property type="match status" value="1"/>
</dbReference>
<dbReference type="GO" id="GO:0016747">
    <property type="term" value="F:acyltransferase activity, transferring groups other than amino-acyl groups"/>
    <property type="evidence" value="ECO:0007669"/>
    <property type="project" value="InterPro"/>
</dbReference>
<dbReference type="Proteomes" id="UP000514720">
    <property type="component" value="Chromosome"/>
</dbReference>
<evidence type="ECO:0000313" key="3">
    <source>
        <dbReference type="Proteomes" id="UP000514720"/>
    </source>
</evidence>
<dbReference type="EMBL" id="CP048914">
    <property type="protein sequence ID" value="QMS84579.1"/>
    <property type="molecule type" value="Genomic_DNA"/>
</dbReference>
<gene>
    <name evidence="2" type="ORF">G4Z02_02045</name>
</gene>
<dbReference type="Pfam" id="PF00583">
    <property type="entry name" value="Acetyltransf_1"/>
    <property type="match status" value="1"/>
</dbReference>
<dbReference type="Gene3D" id="3.40.630.30">
    <property type="match status" value="1"/>
</dbReference>
<proteinExistence type="predicted"/>
<evidence type="ECO:0000259" key="1">
    <source>
        <dbReference type="PROSITE" id="PS51186"/>
    </source>
</evidence>
<dbReference type="AlphaFoldDB" id="A0A7L7KQ71"/>
<dbReference type="KEGG" id="xcl:G4Z02_02045"/>
<protein>
    <submittedName>
        <fullName evidence="2">GNAT family N-acetyltransferase</fullName>
    </submittedName>
</protein>